<evidence type="ECO:0000313" key="3">
    <source>
        <dbReference type="Proteomes" id="UP001058364"/>
    </source>
</evidence>
<keyword evidence="1" id="KW-0812">Transmembrane</keyword>
<accession>A0ABY5TW53</accession>
<protein>
    <submittedName>
        <fullName evidence="2">Uncharacterized protein</fullName>
    </submittedName>
</protein>
<keyword evidence="1" id="KW-0472">Membrane</keyword>
<keyword evidence="1" id="KW-1133">Transmembrane helix</keyword>
<dbReference type="Proteomes" id="UP001058364">
    <property type="component" value="Chromosome"/>
</dbReference>
<organism evidence="2 3">
    <name type="scientific">Mesomycoplasma molare</name>
    <dbReference type="NCBI Taxonomy" id="171288"/>
    <lineage>
        <taxon>Bacteria</taxon>
        <taxon>Bacillati</taxon>
        <taxon>Mycoplasmatota</taxon>
        <taxon>Mycoplasmoidales</taxon>
        <taxon>Metamycoplasmataceae</taxon>
        <taxon>Mesomycoplasma</taxon>
    </lineage>
</organism>
<dbReference type="RefSeq" id="WP_027123324.1">
    <property type="nucleotide sequence ID" value="NZ_CP103423.1"/>
</dbReference>
<evidence type="ECO:0000313" key="2">
    <source>
        <dbReference type="EMBL" id="UWD34231.1"/>
    </source>
</evidence>
<evidence type="ECO:0000256" key="1">
    <source>
        <dbReference type="SAM" id="Phobius"/>
    </source>
</evidence>
<reference evidence="2" key="1">
    <citation type="submission" date="2022-08" db="EMBL/GenBank/DDBJ databases">
        <title>Complete genome sequence of Mycoplasma molare type strain H 542.</title>
        <authorList>
            <person name="Spergser J."/>
        </authorList>
    </citation>
    <scope>NUCLEOTIDE SEQUENCE</scope>
    <source>
        <strain evidence="2">H 542</strain>
    </source>
</reference>
<gene>
    <name evidence="2" type="ORF">NX772_00145</name>
</gene>
<feature type="transmembrane region" description="Helical" evidence="1">
    <location>
        <begin position="226"/>
        <end position="245"/>
    </location>
</feature>
<dbReference type="EMBL" id="CP103423">
    <property type="protein sequence ID" value="UWD34231.1"/>
    <property type="molecule type" value="Genomic_DNA"/>
</dbReference>
<sequence>MKKIFLSEPFYAINSLANVVTHSQPMENKANFNTNVNNNQILSKISENEVVNQIASDLLNTKKSATKITSEIDFEQFKSLYSQILDVAEIQNTKLSEEQKKSILDKISLKEFKKFKQEIKKTLVSFRKQEKNKALSEEFKSSLKELVTDKEKNYKVNIIEGEENSKQALFTLEKLDKLLKESKEVKDVLVKELKDTEILLSLLLRNSLVLSVNSIIYSIMSLTNPGFGFLLFTNTFVSVGYWIWYKNVSDKRDKLLNRIKNYDKIFGHNSSSGLYNAFEAFKNIISAGHSVRAWAQTPAISKITNIISVATSAVLESINIYFTQKELEESNARIDKINLFEKELQNLVSNWEKEYKDIQNFNWVVINETKQTDYYYNGGTGGKNLVFKNLKTNEIKTISEMLSLDEITLYNMGLMKVYNSKLEEWYIKKLPNKTKKDNLG</sequence>
<proteinExistence type="predicted"/>
<name>A0ABY5TW53_9BACT</name>
<keyword evidence="3" id="KW-1185">Reference proteome</keyword>